<dbReference type="InterPro" id="IPR012452">
    <property type="entry name" value="DUF1657"/>
</dbReference>
<dbReference type="InterPro" id="IPR048454">
    <property type="entry name" value="YetF_N"/>
</dbReference>
<dbReference type="PANTHER" id="PTHR34582">
    <property type="entry name" value="UPF0702 TRANSMEMBRANE PROTEIN YCAP"/>
    <property type="match status" value="1"/>
</dbReference>
<feature type="domain" description="YetF C-terminal" evidence="8">
    <location>
        <begin position="81"/>
        <end position="213"/>
    </location>
</feature>
<dbReference type="InterPro" id="IPR007353">
    <property type="entry name" value="DUF421"/>
</dbReference>
<proteinExistence type="inferred from homology"/>
<dbReference type="Pfam" id="PF20730">
    <property type="entry name" value="YetF_N"/>
    <property type="match status" value="1"/>
</dbReference>
<feature type="transmembrane region" description="Helical" evidence="7">
    <location>
        <begin position="6"/>
        <end position="26"/>
    </location>
</feature>
<comment type="subcellular location">
    <subcellularLocation>
        <location evidence="1">Cell membrane</location>
        <topology evidence="1">Multi-pass membrane protein</topology>
    </subcellularLocation>
</comment>
<feature type="transmembrane region" description="Helical" evidence="7">
    <location>
        <begin position="59"/>
        <end position="78"/>
    </location>
</feature>
<dbReference type="EMBL" id="CP104067">
    <property type="protein sequence ID" value="WAH42908.1"/>
    <property type="molecule type" value="Genomic_DNA"/>
</dbReference>
<evidence type="ECO:0000256" key="2">
    <source>
        <dbReference type="ARBA" id="ARBA00006448"/>
    </source>
</evidence>
<dbReference type="InterPro" id="IPR023090">
    <property type="entry name" value="UPF0702_alpha/beta_dom_sf"/>
</dbReference>
<keyword evidence="6 7" id="KW-0472">Membrane</keyword>
<evidence type="ECO:0000256" key="7">
    <source>
        <dbReference type="SAM" id="Phobius"/>
    </source>
</evidence>
<evidence type="ECO:0000256" key="5">
    <source>
        <dbReference type="ARBA" id="ARBA00022989"/>
    </source>
</evidence>
<keyword evidence="3" id="KW-1003">Cell membrane</keyword>
<sequence>MNKIAEVTLESIFAFIALFVLARLMGKRQIAQLSFFDYVTGITLGSIAASLSLDEVKLIQALISLIIWSGSTMFLSWLELKSYKIRVLMDGTAVVVVQNGEILERNLKKVKLTIDEMMQFLRDKNIFKLSDVEFAIFENSGHLTVLKKSELQPLTPKDAGIPVVSEHAPKLLIIDGHVMEQSLQDIGYSKEWLIGEVMKQGGVDFRDVFLAQIDSNGNLYVDLYRDKLKQPQIKQKALLAALLKKIQADFESFALQTENRSAKASYTEMREQLNKLVQTMLPYLKD</sequence>
<comment type="similarity">
    <text evidence="2">Belongs to the UPF0702 family.</text>
</comment>
<reference evidence="10" key="1">
    <citation type="submission" date="2022-08" db="EMBL/GenBank/DDBJ databases">
        <title>Alicyclobacillus fastidiosus DSM 17978, complete genome.</title>
        <authorList>
            <person name="Wang Q."/>
            <person name="Cai R."/>
            <person name="Wang Z."/>
        </authorList>
    </citation>
    <scope>NUCLEOTIDE SEQUENCE</scope>
    <source>
        <strain evidence="10">DSM 17978</strain>
    </source>
</reference>
<evidence type="ECO:0000256" key="3">
    <source>
        <dbReference type="ARBA" id="ARBA00022475"/>
    </source>
</evidence>
<feature type="domain" description="YetF-like N-terminal transmembrane" evidence="9">
    <location>
        <begin position="6"/>
        <end position="77"/>
    </location>
</feature>
<dbReference type="RefSeq" id="WP_268006784.1">
    <property type="nucleotide sequence ID" value="NZ_BSUT01000001.1"/>
</dbReference>
<keyword evidence="11" id="KW-1185">Reference proteome</keyword>
<dbReference type="Proteomes" id="UP001164761">
    <property type="component" value="Chromosome"/>
</dbReference>
<gene>
    <name evidence="10" type="ORF">NZD89_05630</name>
</gene>
<evidence type="ECO:0000256" key="4">
    <source>
        <dbReference type="ARBA" id="ARBA00022692"/>
    </source>
</evidence>
<accession>A0ABY6ZJ09</accession>
<dbReference type="Pfam" id="PF07870">
    <property type="entry name" value="DUF1657"/>
    <property type="match status" value="1"/>
</dbReference>
<keyword evidence="5 7" id="KW-1133">Transmembrane helix</keyword>
<keyword evidence="4 7" id="KW-0812">Transmembrane</keyword>
<evidence type="ECO:0000313" key="10">
    <source>
        <dbReference type="EMBL" id="WAH42908.1"/>
    </source>
</evidence>
<evidence type="ECO:0000259" key="8">
    <source>
        <dbReference type="Pfam" id="PF04239"/>
    </source>
</evidence>
<protein>
    <submittedName>
        <fullName evidence="10">DUF421 domain-containing protein</fullName>
    </submittedName>
</protein>
<evidence type="ECO:0000313" key="11">
    <source>
        <dbReference type="Proteomes" id="UP001164761"/>
    </source>
</evidence>
<name>A0ABY6ZJ09_9BACL</name>
<evidence type="ECO:0000259" key="9">
    <source>
        <dbReference type="Pfam" id="PF20730"/>
    </source>
</evidence>
<dbReference type="Pfam" id="PF04239">
    <property type="entry name" value="DUF421"/>
    <property type="match status" value="1"/>
</dbReference>
<evidence type="ECO:0000256" key="6">
    <source>
        <dbReference type="ARBA" id="ARBA00023136"/>
    </source>
</evidence>
<organism evidence="10 11">
    <name type="scientific">Alicyclobacillus fastidiosus</name>
    <dbReference type="NCBI Taxonomy" id="392011"/>
    <lineage>
        <taxon>Bacteria</taxon>
        <taxon>Bacillati</taxon>
        <taxon>Bacillota</taxon>
        <taxon>Bacilli</taxon>
        <taxon>Bacillales</taxon>
        <taxon>Alicyclobacillaceae</taxon>
        <taxon>Alicyclobacillus</taxon>
    </lineage>
</organism>
<evidence type="ECO:0000256" key="1">
    <source>
        <dbReference type="ARBA" id="ARBA00004651"/>
    </source>
</evidence>
<dbReference type="Gene3D" id="3.30.240.20">
    <property type="entry name" value="bsu07140 like domains"/>
    <property type="match status" value="2"/>
</dbReference>
<dbReference type="PANTHER" id="PTHR34582:SF7">
    <property type="entry name" value="UPF0702 TRANSMEMBRANE PROTEIN YDFS"/>
    <property type="match status" value="1"/>
</dbReference>